<name>A0A2Z6R2Z3_9GLOM</name>
<evidence type="ECO:0000256" key="2">
    <source>
        <dbReference type="SAM" id="MobiDB-lite"/>
    </source>
</evidence>
<protein>
    <submittedName>
        <fullName evidence="5">Pheromone response factor Prf1</fullName>
    </submittedName>
</protein>
<dbReference type="GO" id="GO:0003677">
    <property type="term" value="F:DNA binding"/>
    <property type="evidence" value="ECO:0007669"/>
    <property type="project" value="UniProtKB-UniRule"/>
</dbReference>
<organism evidence="4 6">
    <name type="scientific">Rhizophagus clarus</name>
    <dbReference type="NCBI Taxonomy" id="94130"/>
    <lineage>
        <taxon>Eukaryota</taxon>
        <taxon>Fungi</taxon>
        <taxon>Fungi incertae sedis</taxon>
        <taxon>Mucoromycota</taxon>
        <taxon>Glomeromycotina</taxon>
        <taxon>Glomeromycetes</taxon>
        <taxon>Glomerales</taxon>
        <taxon>Glomeraceae</taxon>
        <taxon>Rhizophagus</taxon>
    </lineage>
</organism>
<dbReference type="InterPro" id="IPR009071">
    <property type="entry name" value="HMG_box_dom"/>
</dbReference>
<comment type="caution">
    <text evidence="4">The sequence shown here is derived from an EMBL/GenBank/DDBJ whole genome shotgun (WGS) entry which is preliminary data.</text>
</comment>
<accession>A0A2Z6R2Z3</accession>
<dbReference type="InterPro" id="IPR036910">
    <property type="entry name" value="HMG_box_dom_sf"/>
</dbReference>
<dbReference type="Gene3D" id="1.10.30.10">
    <property type="entry name" value="High mobility group box domain"/>
    <property type="match status" value="1"/>
</dbReference>
<evidence type="ECO:0000256" key="1">
    <source>
        <dbReference type="PROSITE-ProRule" id="PRU00267"/>
    </source>
</evidence>
<dbReference type="EMBL" id="BEXD01002035">
    <property type="protein sequence ID" value="GBB96767.1"/>
    <property type="molecule type" value="Genomic_DNA"/>
</dbReference>
<dbReference type="PROSITE" id="PS50118">
    <property type="entry name" value="HMG_BOX_2"/>
    <property type="match status" value="1"/>
</dbReference>
<feature type="region of interest" description="Disordered" evidence="2">
    <location>
        <begin position="161"/>
        <end position="195"/>
    </location>
</feature>
<dbReference type="GO" id="GO:0005634">
    <property type="term" value="C:nucleus"/>
    <property type="evidence" value="ECO:0007669"/>
    <property type="project" value="UniProtKB-UniRule"/>
</dbReference>
<evidence type="ECO:0000313" key="4">
    <source>
        <dbReference type="EMBL" id="GBB96767.1"/>
    </source>
</evidence>
<dbReference type="OrthoDB" id="2329796at2759"/>
<dbReference type="Proteomes" id="UP000247702">
    <property type="component" value="Unassembled WGS sequence"/>
</dbReference>
<dbReference type="Proteomes" id="UP000615446">
    <property type="component" value="Unassembled WGS sequence"/>
</dbReference>
<dbReference type="EMBL" id="BLAL01000298">
    <property type="protein sequence ID" value="GET01353.1"/>
    <property type="molecule type" value="Genomic_DNA"/>
</dbReference>
<keyword evidence="1" id="KW-0539">Nucleus</keyword>
<dbReference type="SUPFAM" id="SSF47095">
    <property type="entry name" value="HMG-box"/>
    <property type="match status" value="1"/>
</dbReference>
<feature type="domain" description="HMG box" evidence="3">
    <location>
        <begin position="39"/>
        <end position="118"/>
    </location>
</feature>
<keyword evidence="1" id="KW-0238">DNA-binding</keyword>
<evidence type="ECO:0000259" key="3">
    <source>
        <dbReference type="PROSITE" id="PS50118"/>
    </source>
</evidence>
<evidence type="ECO:0000313" key="6">
    <source>
        <dbReference type="Proteomes" id="UP000247702"/>
    </source>
</evidence>
<dbReference type="AlphaFoldDB" id="A0A2Z6R2Z3"/>
<reference evidence="4 6" key="1">
    <citation type="submission" date="2017-11" db="EMBL/GenBank/DDBJ databases">
        <title>The genome of Rhizophagus clarus HR1 reveals common genetic basis of auxotrophy among arbuscular mycorrhizal fungi.</title>
        <authorList>
            <person name="Kobayashi Y."/>
        </authorList>
    </citation>
    <scope>NUCLEOTIDE SEQUENCE [LARGE SCALE GENOMIC DNA]</scope>
    <source>
        <strain evidence="4 6">HR1</strain>
    </source>
</reference>
<feature type="compositionally biased region" description="Polar residues" evidence="2">
    <location>
        <begin position="178"/>
        <end position="188"/>
    </location>
</feature>
<proteinExistence type="predicted"/>
<sequence>MEYVLNLLRRAIDNKDMPKAKELLQQVDKKTEKRPPNSIKRPSNSNIIYTNQLGKFGLLDIIRKFCEKRGINKQKLVPISKKVSNILWKELQPVYQKFFEELALEVKKEHKKMYPDYKYKPKRKPSNFTKFKEYAPNESKSTTIDSISCIPLPMNTTVSAVTSQEYHEDEEDGEQIDNIATTTSPRGSNSHRRKR</sequence>
<feature type="DNA-binding region" description="HMG box" evidence="1">
    <location>
        <begin position="39"/>
        <end position="118"/>
    </location>
</feature>
<gene>
    <name evidence="5" type="ORF">RCL2_002776400</name>
    <name evidence="4" type="ORF">RclHR1_02830003</name>
</gene>
<dbReference type="STRING" id="94130.A0A2Z6R2Z3"/>
<evidence type="ECO:0000313" key="5">
    <source>
        <dbReference type="EMBL" id="GET01353.1"/>
    </source>
</evidence>
<keyword evidence="6" id="KW-1185">Reference proteome</keyword>
<reference evidence="5" key="2">
    <citation type="submission" date="2019-10" db="EMBL/GenBank/DDBJ databases">
        <title>Conservation and host-specific expression of non-tandemly repeated heterogenous ribosome RNA gene in arbuscular mycorrhizal fungi.</title>
        <authorList>
            <person name="Maeda T."/>
            <person name="Kobayashi Y."/>
            <person name="Nakagawa T."/>
            <person name="Ezawa T."/>
            <person name="Yamaguchi K."/>
            <person name="Bino T."/>
            <person name="Nishimoto Y."/>
            <person name="Shigenobu S."/>
            <person name="Kawaguchi M."/>
        </authorList>
    </citation>
    <scope>NUCLEOTIDE SEQUENCE</scope>
    <source>
        <strain evidence="5">HR1</strain>
    </source>
</reference>